<comment type="function">
    <text evidence="9">Reversibly transfers an adenylyl group from ATP to 4'-phosphopantetheine, yielding dephospho-CoA (dPCoA) and pyrophosphate.</text>
</comment>
<feature type="binding site" evidence="9">
    <location>
        <begin position="124"/>
        <end position="130"/>
    </location>
    <ligand>
        <name>ATP</name>
        <dbReference type="ChEBI" id="CHEBI:30616"/>
    </ligand>
</feature>
<evidence type="ECO:0000256" key="1">
    <source>
        <dbReference type="ARBA" id="ARBA00022490"/>
    </source>
</evidence>
<accession>A0A9D1VV23</accession>
<feature type="binding site" evidence="9">
    <location>
        <position position="42"/>
    </location>
    <ligand>
        <name>substrate</name>
    </ligand>
</feature>
<dbReference type="GO" id="GO:0005737">
    <property type="term" value="C:cytoplasm"/>
    <property type="evidence" value="ECO:0007669"/>
    <property type="project" value="UniProtKB-SubCell"/>
</dbReference>
<evidence type="ECO:0000256" key="3">
    <source>
        <dbReference type="ARBA" id="ARBA00022695"/>
    </source>
</evidence>
<feature type="binding site" evidence="9">
    <location>
        <position position="10"/>
    </location>
    <ligand>
        <name>substrate</name>
    </ligand>
</feature>
<dbReference type="Pfam" id="PF01467">
    <property type="entry name" value="CTP_transf_like"/>
    <property type="match status" value="1"/>
</dbReference>
<keyword evidence="6 9" id="KW-0460">Magnesium</keyword>
<dbReference type="GO" id="GO:0015937">
    <property type="term" value="P:coenzyme A biosynthetic process"/>
    <property type="evidence" value="ECO:0007669"/>
    <property type="project" value="UniProtKB-UniRule"/>
</dbReference>
<organism evidence="11 12">
    <name type="scientific">Candidatus Borkfalkia faecigallinarum</name>
    <dbReference type="NCBI Taxonomy" id="2838509"/>
    <lineage>
        <taxon>Bacteria</taxon>
        <taxon>Bacillati</taxon>
        <taxon>Bacillota</taxon>
        <taxon>Clostridia</taxon>
        <taxon>Christensenellales</taxon>
        <taxon>Christensenellaceae</taxon>
        <taxon>Candidatus Borkfalkia</taxon>
    </lineage>
</organism>
<keyword evidence="3 9" id="KW-0548">Nucleotidyltransferase</keyword>
<comment type="similarity">
    <text evidence="9">Belongs to the bacterial CoaD family.</text>
</comment>
<dbReference type="Proteomes" id="UP000824249">
    <property type="component" value="Unassembled WGS sequence"/>
</dbReference>
<dbReference type="PANTHER" id="PTHR21342:SF1">
    <property type="entry name" value="PHOSPHOPANTETHEINE ADENYLYLTRANSFERASE"/>
    <property type="match status" value="1"/>
</dbReference>
<dbReference type="PANTHER" id="PTHR21342">
    <property type="entry name" value="PHOSPHOPANTETHEINE ADENYLYLTRANSFERASE"/>
    <property type="match status" value="1"/>
</dbReference>
<evidence type="ECO:0000256" key="7">
    <source>
        <dbReference type="ARBA" id="ARBA00022993"/>
    </source>
</evidence>
<keyword evidence="7 9" id="KW-0173">Coenzyme A biosynthesis</keyword>
<evidence type="ECO:0000256" key="4">
    <source>
        <dbReference type="ARBA" id="ARBA00022741"/>
    </source>
</evidence>
<gene>
    <name evidence="9 11" type="primary">coaD</name>
    <name evidence="11" type="ORF">H9737_05450</name>
</gene>
<comment type="subunit">
    <text evidence="9">Homohexamer.</text>
</comment>
<dbReference type="InterPro" id="IPR014729">
    <property type="entry name" value="Rossmann-like_a/b/a_fold"/>
</dbReference>
<reference evidence="11" key="2">
    <citation type="submission" date="2021-04" db="EMBL/GenBank/DDBJ databases">
        <authorList>
            <person name="Gilroy R."/>
        </authorList>
    </citation>
    <scope>NUCLEOTIDE SEQUENCE</scope>
    <source>
        <strain evidence="11">26628</strain>
    </source>
</reference>
<reference evidence="11" key="1">
    <citation type="journal article" date="2021" name="PeerJ">
        <title>Extensive microbial diversity within the chicken gut microbiome revealed by metagenomics and culture.</title>
        <authorList>
            <person name="Gilroy R."/>
            <person name="Ravi A."/>
            <person name="Getino M."/>
            <person name="Pursley I."/>
            <person name="Horton D.L."/>
            <person name="Alikhan N.F."/>
            <person name="Baker D."/>
            <person name="Gharbi K."/>
            <person name="Hall N."/>
            <person name="Watson M."/>
            <person name="Adriaenssens E.M."/>
            <person name="Foster-Nyarko E."/>
            <person name="Jarju S."/>
            <person name="Secka A."/>
            <person name="Antonio M."/>
            <person name="Oren A."/>
            <person name="Chaudhuri R.R."/>
            <person name="La Ragione R."/>
            <person name="Hildebrand F."/>
            <person name="Pallen M.J."/>
        </authorList>
    </citation>
    <scope>NUCLEOTIDE SEQUENCE</scope>
    <source>
        <strain evidence="11">26628</strain>
    </source>
</reference>
<dbReference type="EC" id="2.7.7.3" evidence="9"/>
<keyword evidence="2 9" id="KW-0808">Transferase</keyword>
<dbReference type="SUPFAM" id="SSF52374">
    <property type="entry name" value="Nucleotidylyl transferase"/>
    <property type="match status" value="1"/>
</dbReference>
<evidence type="ECO:0000256" key="8">
    <source>
        <dbReference type="ARBA" id="ARBA00029346"/>
    </source>
</evidence>
<feature type="domain" description="Cytidyltransferase-like" evidence="10">
    <location>
        <begin position="6"/>
        <end position="134"/>
    </location>
</feature>
<feature type="binding site" evidence="9">
    <location>
        <position position="18"/>
    </location>
    <ligand>
        <name>ATP</name>
        <dbReference type="ChEBI" id="CHEBI:30616"/>
    </ligand>
</feature>
<dbReference type="CDD" id="cd02163">
    <property type="entry name" value="PPAT"/>
    <property type="match status" value="1"/>
</dbReference>
<dbReference type="GO" id="GO:0005524">
    <property type="term" value="F:ATP binding"/>
    <property type="evidence" value="ECO:0007669"/>
    <property type="project" value="UniProtKB-KW"/>
</dbReference>
<dbReference type="EMBL" id="DXFD01000083">
    <property type="protein sequence ID" value="HIX47113.1"/>
    <property type="molecule type" value="Genomic_DNA"/>
</dbReference>
<dbReference type="Gene3D" id="3.40.50.620">
    <property type="entry name" value="HUPs"/>
    <property type="match status" value="1"/>
</dbReference>
<dbReference type="PRINTS" id="PR01020">
    <property type="entry name" value="LPSBIOSNTHSS"/>
</dbReference>
<comment type="pathway">
    <text evidence="9">Cofactor biosynthesis; coenzyme A biosynthesis; CoA from (R)-pantothenate: step 4/5.</text>
</comment>
<keyword evidence="1 9" id="KW-0963">Cytoplasm</keyword>
<name>A0A9D1VV23_9FIRM</name>
<dbReference type="InterPro" id="IPR004821">
    <property type="entry name" value="Cyt_trans-like"/>
</dbReference>
<evidence type="ECO:0000313" key="11">
    <source>
        <dbReference type="EMBL" id="HIX47113.1"/>
    </source>
</evidence>
<dbReference type="GO" id="GO:0004595">
    <property type="term" value="F:pantetheine-phosphate adenylyltransferase activity"/>
    <property type="evidence" value="ECO:0007669"/>
    <property type="project" value="UniProtKB-UniRule"/>
</dbReference>
<protein>
    <recommendedName>
        <fullName evidence="9">Phosphopantetheine adenylyltransferase</fullName>
        <ecNumber evidence="9">2.7.7.3</ecNumber>
    </recommendedName>
    <alternativeName>
        <fullName evidence="9">Dephospho-CoA pyrophosphorylase</fullName>
    </alternativeName>
    <alternativeName>
        <fullName evidence="9">Pantetheine-phosphate adenylyltransferase</fullName>
        <shortName evidence="9">PPAT</shortName>
    </alternativeName>
</protein>
<evidence type="ECO:0000313" key="12">
    <source>
        <dbReference type="Proteomes" id="UP000824249"/>
    </source>
</evidence>
<feature type="binding site" evidence="9">
    <location>
        <begin position="89"/>
        <end position="91"/>
    </location>
    <ligand>
        <name>ATP</name>
        <dbReference type="ChEBI" id="CHEBI:30616"/>
    </ligand>
</feature>
<comment type="cofactor">
    <cofactor evidence="9">
        <name>Mg(2+)</name>
        <dbReference type="ChEBI" id="CHEBI:18420"/>
    </cofactor>
</comment>
<evidence type="ECO:0000256" key="6">
    <source>
        <dbReference type="ARBA" id="ARBA00022842"/>
    </source>
</evidence>
<feature type="binding site" evidence="9">
    <location>
        <position position="74"/>
    </location>
    <ligand>
        <name>substrate</name>
    </ligand>
</feature>
<feature type="site" description="Transition state stabilizer" evidence="9">
    <location>
        <position position="18"/>
    </location>
</feature>
<dbReference type="AlphaFoldDB" id="A0A9D1VV23"/>
<dbReference type="HAMAP" id="MF_00151">
    <property type="entry name" value="PPAT_bact"/>
    <property type="match status" value="1"/>
</dbReference>
<keyword evidence="5 9" id="KW-0067">ATP-binding</keyword>
<dbReference type="NCBIfam" id="TIGR01510">
    <property type="entry name" value="coaD_prev_kdtB"/>
    <property type="match status" value="1"/>
</dbReference>
<comment type="catalytic activity">
    <reaction evidence="8 9">
        <text>(R)-4'-phosphopantetheine + ATP + H(+) = 3'-dephospho-CoA + diphosphate</text>
        <dbReference type="Rhea" id="RHEA:19801"/>
        <dbReference type="ChEBI" id="CHEBI:15378"/>
        <dbReference type="ChEBI" id="CHEBI:30616"/>
        <dbReference type="ChEBI" id="CHEBI:33019"/>
        <dbReference type="ChEBI" id="CHEBI:57328"/>
        <dbReference type="ChEBI" id="CHEBI:61723"/>
        <dbReference type="EC" id="2.7.7.3"/>
    </reaction>
</comment>
<comment type="subcellular location">
    <subcellularLocation>
        <location evidence="9">Cytoplasm</location>
    </subcellularLocation>
</comment>
<keyword evidence="4 9" id="KW-0547">Nucleotide-binding</keyword>
<dbReference type="InterPro" id="IPR001980">
    <property type="entry name" value="PPAT"/>
</dbReference>
<feature type="binding site" evidence="9">
    <location>
        <begin position="10"/>
        <end position="11"/>
    </location>
    <ligand>
        <name>ATP</name>
        <dbReference type="ChEBI" id="CHEBI:30616"/>
    </ligand>
</feature>
<comment type="caution">
    <text evidence="11">The sequence shown here is derived from an EMBL/GenBank/DDBJ whole genome shotgun (WGS) entry which is preliminary data.</text>
</comment>
<evidence type="ECO:0000256" key="2">
    <source>
        <dbReference type="ARBA" id="ARBA00022679"/>
    </source>
</evidence>
<sequence>MKKKCVFAGTFDPPTLGHKDIVLKCLTLFDEVIVAVLINPNKAPLFTEEARLAMLRKVFAPYPNVRVLAYDGLTVDLLRREGARFYVRGIRNGTDYDYEAQLNYINMDMYPDMVTVFLPTRQEFLHISSSLVKDALRFHKSVDNYVPEEIRGDLRKYLQEGKGNV</sequence>
<feature type="binding site" evidence="9">
    <location>
        <position position="88"/>
    </location>
    <ligand>
        <name>substrate</name>
    </ligand>
</feature>
<evidence type="ECO:0000256" key="9">
    <source>
        <dbReference type="HAMAP-Rule" id="MF_00151"/>
    </source>
</evidence>
<evidence type="ECO:0000256" key="5">
    <source>
        <dbReference type="ARBA" id="ARBA00022840"/>
    </source>
</evidence>
<evidence type="ECO:0000259" key="10">
    <source>
        <dbReference type="Pfam" id="PF01467"/>
    </source>
</evidence>
<proteinExistence type="inferred from homology"/>
<feature type="binding site" evidence="9">
    <location>
        <position position="99"/>
    </location>
    <ligand>
        <name>ATP</name>
        <dbReference type="ChEBI" id="CHEBI:30616"/>
    </ligand>
</feature>
<dbReference type="NCBIfam" id="TIGR00125">
    <property type="entry name" value="cyt_tran_rel"/>
    <property type="match status" value="1"/>
</dbReference>